<evidence type="ECO:0000313" key="1">
    <source>
        <dbReference type="EMBL" id="MDY0744030.1"/>
    </source>
</evidence>
<gene>
    <name evidence="1" type="ORF">SNE35_05920</name>
</gene>
<dbReference type="EMBL" id="JAXCLA010000002">
    <property type="protein sequence ID" value="MDY0744030.1"/>
    <property type="molecule type" value="Genomic_DNA"/>
</dbReference>
<reference evidence="1 2" key="1">
    <citation type="submission" date="2023-11" db="EMBL/GenBank/DDBJ databases">
        <title>Paucibacter sp. nov., isolated from fresh soil in Korea.</title>
        <authorList>
            <person name="Le N.T.T."/>
        </authorList>
    </citation>
    <scope>NUCLEOTIDE SEQUENCE [LARGE SCALE GENOMIC DNA]</scope>
    <source>
        <strain evidence="1 2">R3-3</strain>
    </source>
</reference>
<sequence>MSEQAQSKAKPSVEEIFHQLRCGRGHEFVDSSNIDELLQMADSSNDTVLAEELREFKSDNC</sequence>
<keyword evidence="2" id="KW-1185">Reference proteome</keyword>
<comment type="caution">
    <text evidence="1">The sequence shown here is derived from an EMBL/GenBank/DDBJ whole genome shotgun (WGS) entry which is preliminary data.</text>
</comment>
<dbReference type="RefSeq" id="WP_320421940.1">
    <property type="nucleotide sequence ID" value="NZ_JAXCLA010000002.1"/>
</dbReference>
<dbReference type="Proteomes" id="UP001285263">
    <property type="component" value="Unassembled WGS sequence"/>
</dbReference>
<organism evidence="1 2">
    <name type="scientific">Roseateles agri</name>
    <dbReference type="NCBI Taxonomy" id="3098619"/>
    <lineage>
        <taxon>Bacteria</taxon>
        <taxon>Pseudomonadati</taxon>
        <taxon>Pseudomonadota</taxon>
        <taxon>Betaproteobacteria</taxon>
        <taxon>Burkholderiales</taxon>
        <taxon>Sphaerotilaceae</taxon>
        <taxon>Roseateles</taxon>
    </lineage>
</organism>
<accession>A0ABU5DE53</accession>
<protein>
    <submittedName>
        <fullName evidence="1">Uncharacterized protein</fullName>
    </submittedName>
</protein>
<name>A0ABU5DE53_9BURK</name>
<evidence type="ECO:0000313" key="2">
    <source>
        <dbReference type="Proteomes" id="UP001285263"/>
    </source>
</evidence>
<proteinExistence type="predicted"/>